<keyword evidence="2" id="KW-1003">Cell membrane</keyword>
<feature type="transmembrane region" description="Helical" evidence="6">
    <location>
        <begin position="184"/>
        <end position="205"/>
    </location>
</feature>
<evidence type="ECO:0000313" key="9">
    <source>
        <dbReference type="Proteomes" id="UP000006304"/>
    </source>
</evidence>
<evidence type="ECO:0000256" key="6">
    <source>
        <dbReference type="SAM" id="Phobius"/>
    </source>
</evidence>
<dbReference type="Proteomes" id="UP000006304">
    <property type="component" value="Chromosome"/>
</dbReference>
<organism evidence="8 9">
    <name type="scientific">Nocardia brasiliensis (strain ATCC 700358 / HUJEG-1)</name>
    <dbReference type="NCBI Taxonomy" id="1133849"/>
    <lineage>
        <taxon>Bacteria</taxon>
        <taxon>Bacillati</taxon>
        <taxon>Actinomycetota</taxon>
        <taxon>Actinomycetes</taxon>
        <taxon>Mycobacteriales</taxon>
        <taxon>Nocardiaceae</taxon>
        <taxon>Nocardia</taxon>
    </lineage>
</organism>
<dbReference type="eggNOG" id="COG2064">
    <property type="taxonomic scope" value="Bacteria"/>
</dbReference>
<evidence type="ECO:0000313" key="8">
    <source>
        <dbReference type="EMBL" id="AFT98340.1"/>
    </source>
</evidence>
<evidence type="ECO:0000256" key="2">
    <source>
        <dbReference type="ARBA" id="ARBA00022475"/>
    </source>
</evidence>
<gene>
    <name evidence="8" type="ORF">O3I_001890</name>
</gene>
<dbReference type="AlphaFoldDB" id="K0ERN5"/>
<dbReference type="EMBL" id="CP003876">
    <property type="protein sequence ID" value="AFT98340.1"/>
    <property type="molecule type" value="Genomic_DNA"/>
</dbReference>
<proteinExistence type="predicted"/>
<dbReference type="Pfam" id="PF00482">
    <property type="entry name" value="T2SSF"/>
    <property type="match status" value="1"/>
</dbReference>
<keyword evidence="5 6" id="KW-0472">Membrane</keyword>
<dbReference type="PANTHER" id="PTHR35007">
    <property type="entry name" value="INTEGRAL MEMBRANE PROTEIN-RELATED"/>
    <property type="match status" value="1"/>
</dbReference>
<evidence type="ECO:0000256" key="1">
    <source>
        <dbReference type="ARBA" id="ARBA00004651"/>
    </source>
</evidence>
<dbReference type="HOGENOM" id="CLU_064089_1_0_11"/>
<evidence type="ECO:0000259" key="7">
    <source>
        <dbReference type="Pfam" id="PF00482"/>
    </source>
</evidence>
<comment type="subcellular location">
    <subcellularLocation>
        <location evidence="1">Cell membrane</location>
        <topology evidence="1">Multi-pass membrane protein</topology>
    </subcellularLocation>
</comment>
<evidence type="ECO:0000256" key="5">
    <source>
        <dbReference type="ARBA" id="ARBA00023136"/>
    </source>
</evidence>
<evidence type="ECO:0000256" key="4">
    <source>
        <dbReference type="ARBA" id="ARBA00022989"/>
    </source>
</evidence>
<keyword evidence="3 6" id="KW-0812">Transmembrane</keyword>
<protein>
    <submittedName>
        <fullName evidence="8">Putative Type II secretion system protein</fullName>
    </submittedName>
</protein>
<keyword evidence="9" id="KW-1185">Reference proteome</keyword>
<dbReference type="PANTHER" id="PTHR35007:SF3">
    <property type="entry name" value="POSSIBLE CONSERVED ALANINE RICH MEMBRANE PROTEIN"/>
    <property type="match status" value="1"/>
</dbReference>
<dbReference type="STRING" id="1133849.O3I_001890"/>
<dbReference type="InterPro" id="IPR018076">
    <property type="entry name" value="T2SS_GspF_dom"/>
</dbReference>
<reference evidence="8 9" key="1">
    <citation type="journal article" date="2012" name="J. Bacteriol.">
        <title>Complete genome sequence of Nocardia brasiliensis HUJEG-1.</title>
        <authorList>
            <person name="Vera-Cabrera L."/>
            <person name="Ortiz-Lopez R."/>
            <person name="Elizondo-Gonzalez R."/>
            <person name="Perez-Maya A.A."/>
            <person name="Ocampo-Candiani J."/>
        </authorList>
    </citation>
    <scope>NUCLEOTIDE SEQUENCE [LARGE SCALE GENOMIC DNA]</scope>
    <source>
        <strain evidence="9">ATCC 700358</strain>
    </source>
</reference>
<feature type="transmembrane region" description="Helical" evidence="6">
    <location>
        <begin position="20"/>
        <end position="36"/>
    </location>
</feature>
<dbReference type="KEGG" id="nbr:O3I_001890"/>
<dbReference type="GO" id="GO:0005886">
    <property type="term" value="C:plasma membrane"/>
    <property type="evidence" value="ECO:0007669"/>
    <property type="project" value="UniProtKB-SubCell"/>
</dbReference>
<keyword evidence="4 6" id="KW-1133">Transmembrane helix</keyword>
<evidence type="ECO:0000256" key="3">
    <source>
        <dbReference type="ARBA" id="ARBA00022692"/>
    </source>
</evidence>
<feature type="domain" description="Type II secretion system protein GspF" evidence="7">
    <location>
        <begin position="69"/>
        <end position="194"/>
    </location>
</feature>
<name>K0ERN5_NOCB7</name>
<accession>K0ERN5</accession>
<sequence length="214" mass="21522">MYSLGRGGVAIDVGYPEMPVLLLAVALILLPGRVAVSRRWRALWASGTALAAAPTRQQLDSLASASVFDLLAACLRAGLPMAGAARAVAPGAPEPLGTALLRAADLLALGADATTAWERAAAEGNGRAGAEEIESLARMARRSARSGASLAAAIGELAEQRRAAVEDAAAARAERAGVLVGGPLGLCFLPAFVCLGIVPVVIGLAGRVLDGGLL</sequence>